<feature type="compositionally biased region" description="Polar residues" evidence="2">
    <location>
        <begin position="518"/>
        <end position="530"/>
    </location>
</feature>
<dbReference type="GO" id="GO:0030688">
    <property type="term" value="C:preribosome, small subunit precursor"/>
    <property type="evidence" value="ECO:0007669"/>
    <property type="project" value="TreeGrafter"/>
</dbReference>
<dbReference type="Proteomes" id="UP000037751">
    <property type="component" value="Unassembled WGS sequence"/>
</dbReference>
<organism evidence="3 4">
    <name type="scientific">Malassezia pachydermatis</name>
    <dbReference type="NCBI Taxonomy" id="77020"/>
    <lineage>
        <taxon>Eukaryota</taxon>
        <taxon>Fungi</taxon>
        <taxon>Dikarya</taxon>
        <taxon>Basidiomycota</taxon>
        <taxon>Ustilaginomycotina</taxon>
        <taxon>Malasseziomycetes</taxon>
        <taxon>Malasseziales</taxon>
        <taxon>Malasseziaceae</taxon>
        <taxon>Malassezia</taxon>
    </lineage>
</organism>
<accession>A0A0M8MUY2</accession>
<feature type="compositionally biased region" description="Basic and acidic residues" evidence="2">
    <location>
        <begin position="218"/>
        <end position="228"/>
    </location>
</feature>
<feature type="compositionally biased region" description="Acidic residues" evidence="2">
    <location>
        <begin position="277"/>
        <end position="287"/>
    </location>
</feature>
<dbReference type="AlphaFoldDB" id="A0A0M8MUY2"/>
<evidence type="ECO:0000256" key="2">
    <source>
        <dbReference type="SAM" id="MobiDB-lite"/>
    </source>
</evidence>
<gene>
    <name evidence="3" type="ORF">Malapachy_3989</name>
</gene>
<feature type="region of interest" description="Disordered" evidence="2">
    <location>
        <begin position="496"/>
        <end position="656"/>
    </location>
</feature>
<feature type="compositionally biased region" description="Basic and acidic residues" evidence="2">
    <location>
        <begin position="585"/>
        <end position="634"/>
    </location>
</feature>
<name>A0A0M8MUY2_9BASI</name>
<proteinExistence type="inferred from homology"/>
<feature type="compositionally biased region" description="Acidic residues" evidence="2">
    <location>
        <begin position="572"/>
        <end position="584"/>
    </location>
</feature>
<dbReference type="EMBL" id="LGAV01000004">
    <property type="protein sequence ID" value="KOS14111.1"/>
    <property type="molecule type" value="Genomic_DNA"/>
</dbReference>
<feature type="region of interest" description="Disordered" evidence="2">
    <location>
        <begin position="269"/>
        <end position="340"/>
    </location>
</feature>
<sequence length="656" mass="72593">MGPKSIWRQPNAVHFQVVHRSQRDVLRNDPDAGQHVLRPYEPLNRGKGKTRAELTREDPSLALGSDGAPLRKNVGEAALYGVYYDDTEYDYMQHLRAINDNENSKRGGVDEDDDVEAVWIPSAVQPKDRAPKFALKEDAPTTSAQAKPDLMLPASVFASAETPLSQHYENEPQGLQPDMDPHLRQTLEALDDEAFVDDELDDDFFANLVQEGPWSGERGADDDWRDQAPEGDAIWLDPLERAQREKEAVGGDESALSLEARVALFKAQQLASRHSDDDEEDEDDGDTLGEMGPSAAQTRARPTASVSSSGSALGKKGKPGALARRAASMREGSVGGGSTVWSMTSSSMFRNDALTDLDSRFDQVIREYGGQATGDAELDALTGAFTDMQTMNDDEDGEELDYDTVEKLTRSDLDAILDDFLDNHEVIAGKLRPTLGDRNTTADEKLTMIRQALGEARIVENDDDVSTPASENPFLNPSMIRANREKWDVETIQTTKTNLENHPRTITAAESVRGSVAGRSTASAQGPKSLQDQDQRIPKIRIHPRTGMPQVVGYTTAQKDQKRAPPPPVREEAEEEEEEYESDGSEARPRVVAKRDRNESKEERKARKEAQKLEKQIRRQEKSAAKKAFADEHKRQSHSSRRQAESRGGATGMHLA</sequence>
<protein>
    <submittedName>
        <fullName evidence="3">Uncharacterized protein</fullName>
    </submittedName>
</protein>
<comment type="caution">
    <text evidence="3">The sequence shown here is derived from an EMBL/GenBank/DDBJ whole genome shotgun (WGS) entry which is preliminary data.</text>
</comment>
<dbReference type="GO" id="GO:0000056">
    <property type="term" value="P:ribosomal small subunit export from nucleus"/>
    <property type="evidence" value="ECO:0007669"/>
    <property type="project" value="TreeGrafter"/>
</dbReference>
<comment type="similarity">
    <text evidence="1">Belongs to the LTV1 family.</text>
</comment>
<dbReference type="GO" id="GO:0005829">
    <property type="term" value="C:cytosol"/>
    <property type="evidence" value="ECO:0007669"/>
    <property type="project" value="TreeGrafter"/>
</dbReference>
<dbReference type="GO" id="GO:0005634">
    <property type="term" value="C:nucleus"/>
    <property type="evidence" value="ECO:0007669"/>
    <property type="project" value="TreeGrafter"/>
</dbReference>
<dbReference type="RefSeq" id="XP_017991743.1">
    <property type="nucleotide sequence ID" value="XM_018138445.1"/>
</dbReference>
<evidence type="ECO:0000256" key="1">
    <source>
        <dbReference type="ARBA" id="ARBA00009078"/>
    </source>
</evidence>
<feature type="region of interest" description="Disordered" evidence="2">
    <location>
        <begin position="211"/>
        <end position="237"/>
    </location>
</feature>
<dbReference type="OrthoDB" id="5852896at2759"/>
<reference evidence="3 4" key="1">
    <citation type="submission" date="2015-07" db="EMBL/GenBank/DDBJ databases">
        <title>Draft Genome Sequence of Malassezia furfur CBS1878 and Malassezia pachydermatis CBS1879.</title>
        <authorList>
            <person name="Triana S."/>
            <person name="Ohm R."/>
            <person name="Gonzalez A."/>
            <person name="DeCock H."/>
            <person name="Restrepo S."/>
            <person name="Celis A."/>
        </authorList>
    </citation>
    <scope>NUCLEOTIDE SEQUENCE [LARGE SCALE GENOMIC DNA]</scope>
    <source>
        <strain evidence="3 4">CBS 1879</strain>
    </source>
</reference>
<dbReference type="Pfam" id="PF04180">
    <property type="entry name" value="LTV"/>
    <property type="match status" value="1"/>
</dbReference>
<dbReference type="GeneID" id="28730321"/>
<dbReference type="STRING" id="77020.A0A0M8MUY2"/>
<feature type="compositionally biased region" description="Low complexity" evidence="2">
    <location>
        <begin position="300"/>
        <end position="326"/>
    </location>
</feature>
<keyword evidence="4" id="KW-1185">Reference proteome</keyword>
<dbReference type="GO" id="GO:0042274">
    <property type="term" value="P:ribosomal small subunit biogenesis"/>
    <property type="evidence" value="ECO:0007669"/>
    <property type="project" value="InterPro"/>
</dbReference>
<dbReference type="PANTHER" id="PTHR21531">
    <property type="entry name" value="LOW-TEMPERATURE VIABILITY PROTEIN LTV1-RELATED"/>
    <property type="match status" value="1"/>
</dbReference>
<dbReference type="InterPro" id="IPR007307">
    <property type="entry name" value="Ltv1"/>
</dbReference>
<dbReference type="PANTHER" id="PTHR21531:SF0">
    <property type="entry name" value="PROTEIN LTV1 HOMOLOG"/>
    <property type="match status" value="1"/>
</dbReference>
<evidence type="ECO:0000313" key="3">
    <source>
        <dbReference type="EMBL" id="KOS14111.1"/>
    </source>
</evidence>
<dbReference type="VEuPathDB" id="FungiDB:Malapachy_3989"/>
<feature type="region of interest" description="Disordered" evidence="2">
    <location>
        <begin position="24"/>
        <end position="54"/>
    </location>
</feature>
<evidence type="ECO:0000313" key="4">
    <source>
        <dbReference type="Proteomes" id="UP000037751"/>
    </source>
</evidence>